<dbReference type="SMART" id="SM00207">
    <property type="entry name" value="TNF"/>
    <property type="match status" value="1"/>
</dbReference>
<name>A0A3Q2Q2C0_FUNHE</name>
<evidence type="ECO:0000256" key="3">
    <source>
        <dbReference type="ARBA" id="ARBA00022514"/>
    </source>
</evidence>
<sequence length="266" mass="29760">MEMLAGSRDVFRQQKGRGMENDSCWRAREGGAETEAEAEAGLRCQNSLYIQLLKEKHRRRMAQFAAVVLLLLLGGVLALFLTFRLERPCASAPDSGTMVDADTHSSGTAEKMQQEDSAKQPPSAMLTVLSHNNTFGKYLLWEDKLGQAYIEGGFSYSNGSLVVPRKGLYRVFLQLTFRIQSGECSKNEVLTLSNSVNVFKNSYPIDHLLLSTVDTVVCGHRSWEKSLFTSGLFKLDAKDKLRVTSTHPSYLDRKEQTVFFGAELIF</sequence>
<feature type="domain" description="THD" evidence="7">
    <location>
        <begin position="122"/>
        <end position="265"/>
    </location>
</feature>
<dbReference type="PANTHER" id="PTHR11471">
    <property type="entry name" value="TUMOR NECROSIS FACTOR FAMILY MEMBER"/>
    <property type="match status" value="1"/>
</dbReference>
<dbReference type="AlphaFoldDB" id="A0A3Q2Q2C0"/>
<dbReference type="InterPro" id="IPR008983">
    <property type="entry name" value="Tumour_necrosis_fac-like_dom"/>
</dbReference>
<feature type="region of interest" description="Disordered" evidence="5">
    <location>
        <begin position="93"/>
        <end position="121"/>
    </location>
</feature>
<dbReference type="Pfam" id="PF00229">
    <property type="entry name" value="TNF"/>
    <property type="match status" value="1"/>
</dbReference>
<dbReference type="SUPFAM" id="SSF49842">
    <property type="entry name" value="TNF-like"/>
    <property type="match status" value="1"/>
</dbReference>
<dbReference type="InterPro" id="IPR006052">
    <property type="entry name" value="TNF_dom"/>
</dbReference>
<dbReference type="GeneTree" id="ENSGT01060000248544"/>
<protein>
    <submittedName>
        <fullName evidence="8">Lymphotoxin-alpha-like</fullName>
    </submittedName>
</protein>
<keyword evidence="6" id="KW-1133">Transmembrane helix</keyword>
<dbReference type="Ensembl" id="ENSFHET00000035033.1">
    <property type="protein sequence ID" value="ENSFHEP00000020024.1"/>
    <property type="gene ID" value="ENSFHEG00000021951.1"/>
</dbReference>
<evidence type="ECO:0000256" key="5">
    <source>
        <dbReference type="SAM" id="MobiDB-lite"/>
    </source>
</evidence>
<dbReference type="GO" id="GO:0005164">
    <property type="term" value="F:tumor necrosis factor receptor binding"/>
    <property type="evidence" value="ECO:0007669"/>
    <property type="project" value="InterPro"/>
</dbReference>
<reference evidence="8" key="2">
    <citation type="submission" date="2025-09" db="UniProtKB">
        <authorList>
            <consortium name="Ensembl"/>
        </authorList>
    </citation>
    <scope>IDENTIFICATION</scope>
</reference>
<dbReference type="GeneID" id="105915764"/>
<organism evidence="8 9">
    <name type="scientific">Fundulus heteroclitus</name>
    <name type="common">Killifish</name>
    <name type="synonym">Mummichog</name>
    <dbReference type="NCBI Taxonomy" id="8078"/>
    <lineage>
        <taxon>Eukaryota</taxon>
        <taxon>Metazoa</taxon>
        <taxon>Chordata</taxon>
        <taxon>Craniata</taxon>
        <taxon>Vertebrata</taxon>
        <taxon>Euteleostomi</taxon>
        <taxon>Actinopterygii</taxon>
        <taxon>Neopterygii</taxon>
        <taxon>Teleostei</taxon>
        <taxon>Neoteleostei</taxon>
        <taxon>Acanthomorphata</taxon>
        <taxon>Ovalentaria</taxon>
        <taxon>Atherinomorphae</taxon>
        <taxon>Cyprinodontiformes</taxon>
        <taxon>Fundulidae</taxon>
        <taxon>Fundulus</taxon>
    </lineage>
</organism>
<keyword evidence="6" id="KW-0812">Transmembrane</keyword>
<comment type="subcellular location">
    <subcellularLocation>
        <location evidence="1">Membrane</location>
    </subcellularLocation>
</comment>
<dbReference type="GO" id="GO:0016020">
    <property type="term" value="C:membrane"/>
    <property type="evidence" value="ECO:0007669"/>
    <property type="project" value="UniProtKB-SubCell"/>
</dbReference>
<evidence type="ECO:0000256" key="6">
    <source>
        <dbReference type="SAM" id="Phobius"/>
    </source>
</evidence>
<dbReference type="PROSITE" id="PS50049">
    <property type="entry name" value="THD_2"/>
    <property type="match status" value="1"/>
</dbReference>
<dbReference type="OrthoDB" id="9936525at2759"/>
<keyword evidence="9" id="KW-1185">Reference proteome</keyword>
<dbReference type="PANTHER" id="PTHR11471:SF24">
    <property type="entry name" value="TUMOR NECROSIS FACTOR LIGAND SUPERFAMILY MEMBER 15"/>
    <property type="match status" value="1"/>
</dbReference>
<evidence type="ECO:0000256" key="4">
    <source>
        <dbReference type="ARBA" id="ARBA00023136"/>
    </source>
</evidence>
<feature type="transmembrane region" description="Helical" evidence="6">
    <location>
        <begin position="64"/>
        <end position="83"/>
    </location>
</feature>
<evidence type="ECO:0000313" key="9">
    <source>
        <dbReference type="Proteomes" id="UP000265000"/>
    </source>
</evidence>
<evidence type="ECO:0000313" key="8">
    <source>
        <dbReference type="Ensembl" id="ENSFHEP00000020024.1"/>
    </source>
</evidence>
<proteinExistence type="inferred from homology"/>
<evidence type="ECO:0000256" key="1">
    <source>
        <dbReference type="ARBA" id="ARBA00004370"/>
    </source>
</evidence>
<accession>A0A3Q2Q2C0</accession>
<evidence type="ECO:0000256" key="2">
    <source>
        <dbReference type="ARBA" id="ARBA00008670"/>
    </source>
</evidence>
<dbReference type="Gene3D" id="2.60.120.40">
    <property type="match status" value="1"/>
</dbReference>
<dbReference type="GO" id="GO:0005125">
    <property type="term" value="F:cytokine activity"/>
    <property type="evidence" value="ECO:0007669"/>
    <property type="project" value="UniProtKB-KW"/>
</dbReference>
<evidence type="ECO:0000259" key="7">
    <source>
        <dbReference type="PROSITE" id="PS50049"/>
    </source>
</evidence>
<keyword evidence="3" id="KW-0202">Cytokine</keyword>
<dbReference type="Proteomes" id="UP000265000">
    <property type="component" value="Unplaced"/>
</dbReference>
<reference evidence="8" key="1">
    <citation type="submission" date="2025-08" db="UniProtKB">
        <authorList>
            <consortium name="Ensembl"/>
        </authorList>
    </citation>
    <scope>IDENTIFICATION</scope>
</reference>
<dbReference type="GO" id="GO:0005615">
    <property type="term" value="C:extracellular space"/>
    <property type="evidence" value="ECO:0007669"/>
    <property type="project" value="UniProtKB-KW"/>
</dbReference>
<keyword evidence="4 6" id="KW-0472">Membrane</keyword>
<dbReference type="GO" id="GO:0006955">
    <property type="term" value="P:immune response"/>
    <property type="evidence" value="ECO:0007669"/>
    <property type="project" value="InterPro"/>
</dbReference>
<dbReference type="CDD" id="cd00184">
    <property type="entry name" value="TNF"/>
    <property type="match status" value="1"/>
</dbReference>
<comment type="similarity">
    <text evidence="2">Belongs to the tumor necrosis factor family.</text>
</comment>